<dbReference type="Proteomes" id="UP000324870">
    <property type="component" value="Unassembled WGS sequence"/>
</dbReference>
<dbReference type="EMBL" id="VVND01000007">
    <property type="protein sequence ID" value="KAA3159640.1"/>
    <property type="molecule type" value="Genomic_DNA"/>
</dbReference>
<keyword evidence="2" id="KW-1185">Reference proteome</keyword>
<evidence type="ECO:0008006" key="3">
    <source>
        <dbReference type="Google" id="ProtNLM"/>
    </source>
</evidence>
<name>A0ABQ6S4D5_9BACT</name>
<evidence type="ECO:0000313" key="2">
    <source>
        <dbReference type="Proteomes" id="UP000324870"/>
    </source>
</evidence>
<comment type="caution">
    <text evidence="1">The sequence shown here is derived from an EMBL/GenBank/DDBJ whole genome shotgun (WGS) entry which is preliminary data.</text>
</comment>
<dbReference type="Gene3D" id="3.40.50.300">
    <property type="entry name" value="P-loop containing nucleotide triphosphate hydrolases"/>
    <property type="match status" value="1"/>
</dbReference>
<evidence type="ECO:0000313" key="1">
    <source>
        <dbReference type="EMBL" id="KAA3159640.1"/>
    </source>
</evidence>
<protein>
    <recommendedName>
        <fullName evidence="3">ATP-binding protein</fullName>
    </recommendedName>
</protein>
<proteinExistence type="predicted"/>
<accession>A0ABQ6S4D5</accession>
<dbReference type="InterPro" id="IPR027417">
    <property type="entry name" value="P-loop_NTPase"/>
</dbReference>
<gene>
    <name evidence="1" type="ORF">F2A26_06260</name>
</gene>
<dbReference type="RefSeq" id="WP_130062848.1">
    <property type="nucleotide sequence ID" value="NZ_CATZQL010000003.1"/>
</dbReference>
<dbReference type="SUPFAM" id="SSF52540">
    <property type="entry name" value="P-loop containing nucleoside triphosphate hydrolases"/>
    <property type="match status" value="1"/>
</dbReference>
<reference evidence="1 2" key="1">
    <citation type="journal article" date="2019" name="Nat. Med.">
        <title>A library of human gut bacterial isolates paired with longitudinal multiomics data enables mechanistic microbiome research.</title>
        <authorList>
            <person name="Poyet M."/>
            <person name="Groussin M."/>
            <person name="Gibbons S.M."/>
            <person name="Avila-Pacheco J."/>
            <person name="Jiang X."/>
            <person name="Kearney S.M."/>
            <person name="Perrotta A.R."/>
            <person name="Berdy B."/>
            <person name="Zhao S."/>
            <person name="Lieberman T.D."/>
            <person name="Swanson P.K."/>
            <person name="Smith M."/>
            <person name="Roesemann S."/>
            <person name="Alexander J.E."/>
            <person name="Rich S.A."/>
            <person name="Livny J."/>
            <person name="Vlamakis H."/>
            <person name="Clish C."/>
            <person name="Bullock K."/>
            <person name="Deik A."/>
            <person name="Scott J."/>
            <person name="Pierce K.A."/>
            <person name="Xavier R.J."/>
            <person name="Alm E.J."/>
        </authorList>
    </citation>
    <scope>NUCLEOTIDE SEQUENCE [LARGE SCALE GENOMIC DNA]</scope>
    <source>
        <strain evidence="1 2">BIOML-A1</strain>
    </source>
</reference>
<organism evidence="1 2">
    <name type="scientific">Alistipes finegoldii</name>
    <dbReference type="NCBI Taxonomy" id="214856"/>
    <lineage>
        <taxon>Bacteria</taxon>
        <taxon>Pseudomonadati</taxon>
        <taxon>Bacteroidota</taxon>
        <taxon>Bacteroidia</taxon>
        <taxon>Bacteroidales</taxon>
        <taxon>Rikenellaceae</taxon>
        <taxon>Alistipes</taxon>
    </lineage>
</organism>
<sequence length="210" mass="24155">MGRTLSAKQVLTLKRRTIRPGGIWADCVGEIDRTGVVFFWGNSGNGKTSAVASFCKELTQFGRVLYLPLEEGLGGTTQDAIRRYRLDECGRKFQYNATMTFAEMDEALSKPRSWDFVVIDSFQYTQMSYKEYIAFKERHRNKLLIFVSHADGKRPEGRAAMKIMYDASLKIWVEGHKAFSKGRYIGPKGECTIYEKEAKRYWEGKTLNRK</sequence>